<accession>A0AAE0N5A7</accession>
<feature type="region of interest" description="Disordered" evidence="1">
    <location>
        <begin position="188"/>
        <end position="266"/>
    </location>
</feature>
<reference evidence="2" key="2">
    <citation type="submission" date="2023-06" db="EMBL/GenBank/DDBJ databases">
        <authorList>
            <consortium name="Lawrence Berkeley National Laboratory"/>
            <person name="Haridas S."/>
            <person name="Hensen N."/>
            <person name="Bonometti L."/>
            <person name="Westerberg I."/>
            <person name="Brannstrom I.O."/>
            <person name="Guillou S."/>
            <person name="Cros-Aarteil S."/>
            <person name="Calhoun S."/>
            <person name="Kuo A."/>
            <person name="Mondo S."/>
            <person name="Pangilinan J."/>
            <person name="Riley R."/>
            <person name="Labutti K."/>
            <person name="Andreopoulos B."/>
            <person name="Lipzen A."/>
            <person name="Chen C."/>
            <person name="Yanf M."/>
            <person name="Daum C."/>
            <person name="Ng V."/>
            <person name="Clum A."/>
            <person name="Steindorff A."/>
            <person name="Ohm R."/>
            <person name="Martin F."/>
            <person name="Silar P."/>
            <person name="Natvig D."/>
            <person name="Lalanne C."/>
            <person name="Gautier V."/>
            <person name="Ament-Velasquez S.L."/>
            <person name="Kruys A."/>
            <person name="Hutchinson M.I."/>
            <person name="Powell A.J."/>
            <person name="Barry K."/>
            <person name="Miller A.N."/>
            <person name="Grigoriev I.V."/>
            <person name="Debuchy R."/>
            <person name="Gladieux P."/>
            <person name="Thoren M.H."/>
            <person name="Johannesson H."/>
        </authorList>
    </citation>
    <scope>NUCLEOTIDE SEQUENCE</scope>
    <source>
        <strain evidence="2">CBS 958.72</strain>
    </source>
</reference>
<evidence type="ECO:0000313" key="2">
    <source>
        <dbReference type="EMBL" id="KAK3371246.1"/>
    </source>
</evidence>
<protein>
    <submittedName>
        <fullName evidence="2">Uncharacterized protein</fullName>
    </submittedName>
</protein>
<gene>
    <name evidence="2" type="ORF">B0T24DRAFT_628240</name>
</gene>
<dbReference type="EMBL" id="JAULSN010000005">
    <property type="protein sequence ID" value="KAK3371246.1"/>
    <property type="molecule type" value="Genomic_DNA"/>
</dbReference>
<organism evidence="2 3">
    <name type="scientific">Lasiosphaeria ovina</name>
    <dbReference type="NCBI Taxonomy" id="92902"/>
    <lineage>
        <taxon>Eukaryota</taxon>
        <taxon>Fungi</taxon>
        <taxon>Dikarya</taxon>
        <taxon>Ascomycota</taxon>
        <taxon>Pezizomycotina</taxon>
        <taxon>Sordariomycetes</taxon>
        <taxon>Sordariomycetidae</taxon>
        <taxon>Sordariales</taxon>
        <taxon>Lasiosphaeriaceae</taxon>
        <taxon>Lasiosphaeria</taxon>
    </lineage>
</organism>
<comment type="caution">
    <text evidence="2">The sequence shown here is derived from an EMBL/GenBank/DDBJ whole genome shotgun (WGS) entry which is preliminary data.</text>
</comment>
<keyword evidence="3" id="KW-1185">Reference proteome</keyword>
<dbReference type="Proteomes" id="UP001287356">
    <property type="component" value="Unassembled WGS sequence"/>
</dbReference>
<feature type="compositionally biased region" description="Pro residues" evidence="1">
    <location>
        <begin position="197"/>
        <end position="206"/>
    </location>
</feature>
<name>A0AAE0N5A7_9PEZI</name>
<feature type="region of interest" description="Disordered" evidence="1">
    <location>
        <begin position="1"/>
        <end position="22"/>
    </location>
</feature>
<reference evidence="2" key="1">
    <citation type="journal article" date="2023" name="Mol. Phylogenet. Evol.">
        <title>Genome-scale phylogeny and comparative genomics of the fungal order Sordariales.</title>
        <authorList>
            <person name="Hensen N."/>
            <person name="Bonometti L."/>
            <person name="Westerberg I."/>
            <person name="Brannstrom I.O."/>
            <person name="Guillou S."/>
            <person name="Cros-Aarteil S."/>
            <person name="Calhoun S."/>
            <person name="Haridas S."/>
            <person name="Kuo A."/>
            <person name="Mondo S."/>
            <person name="Pangilinan J."/>
            <person name="Riley R."/>
            <person name="LaButti K."/>
            <person name="Andreopoulos B."/>
            <person name="Lipzen A."/>
            <person name="Chen C."/>
            <person name="Yan M."/>
            <person name="Daum C."/>
            <person name="Ng V."/>
            <person name="Clum A."/>
            <person name="Steindorff A."/>
            <person name="Ohm R.A."/>
            <person name="Martin F."/>
            <person name="Silar P."/>
            <person name="Natvig D.O."/>
            <person name="Lalanne C."/>
            <person name="Gautier V."/>
            <person name="Ament-Velasquez S.L."/>
            <person name="Kruys A."/>
            <person name="Hutchinson M.I."/>
            <person name="Powell A.J."/>
            <person name="Barry K."/>
            <person name="Miller A.N."/>
            <person name="Grigoriev I.V."/>
            <person name="Debuchy R."/>
            <person name="Gladieux P."/>
            <person name="Hiltunen Thoren M."/>
            <person name="Johannesson H."/>
        </authorList>
    </citation>
    <scope>NUCLEOTIDE SEQUENCE</scope>
    <source>
        <strain evidence="2">CBS 958.72</strain>
    </source>
</reference>
<proteinExistence type="predicted"/>
<feature type="compositionally biased region" description="Basic and acidic residues" evidence="1">
    <location>
        <begin position="243"/>
        <end position="252"/>
    </location>
</feature>
<sequence length="266" mass="29776">MATSSPIERGKAPKAQPEASSPVPEQLFEFTAIYENAFILCPQNSTRVEWVSKMTKHFGAREIEKLPMFYDFQKLRQCLEEFTAFDIPPKTAFAWLPKIEQGSTVMFSAFGLILVKGDNTFGIFHDDGYVVDVSGGGSLLLTMPAVRYVMATLTLDAKQRWDKWQEMKSQANEANKKAPGLYLFPSPTPTFFSDPSTEPPPPPPRPRPPRILSGTVEVEFLSGEEEEEEIKTPTSSEDEDEDMARMNSREAAPRSPLCRTCGQPTL</sequence>
<evidence type="ECO:0000256" key="1">
    <source>
        <dbReference type="SAM" id="MobiDB-lite"/>
    </source>
</evidence>
<evidence type="ECO:0000313" key="3">
    <source>
        <dbReference type="Proteomes" id="UP001287356"/>
    </source>
</evidence>
<dbReference type="AlphaFoldDB" id="A0AAE0N5A7"/>